<organism evidence="3 4">
    <name type="scientific">Haloarcula rubra</name>
    <dbReference type="NCBI Taxonomy" id="2487747"/>
    <lineage>
        <taxon>Archaea</taxon>
        <taxon>Methanobacteriati</taxon>
        <taxon>Methanobacteriota</taxon>
        <taxon>Stenosarchaea group</taxon>
        <taxon>Halobacteria</taxon>
        <taxon>Halobacteriales</taxon>
        <taxon>Haloarculaceae</taxon>
        <taxon>Haloarcula</taxon>
    </lineage>
</organism>
<dbReference type="Pfam" id="PF18902">
    <property type="entry name" value="DUF5658"/>
    <property type="match status" value="1"/>
</dbReference>
<evidence type="ECO:0000313" key="4">
    <source>
        <dbReference type="Proteomes" id="UP001430377"/>
    </source>
</evidence>
<evidence type="ECO:0000313" key="3">
    <source>
        <dbReference type="EMBL" id="MBX0323936.1"/>
    </source>
</evidence>
<feature type="transmembrane region" description="Helical" evidence="1">
    <location>
        <begin position="96"/>
        <end position="117"/>
    </location>
</feature>
<keyword evidence="4" id="KW-1185">Reference proteome</keyword>
<feature type="transmembrane region" description="Helical" evidence="1">
    <location>
        <begin position="69"/>
        <end position="89"/>
    </location>
</feature>
<name>A0AAW4PRP8_9EURY</name>
<dbReference type="RefSeq" id="WP_220618896.1">
    <property type="nucleotide sequence ID" value="NZ_RKLR01000004.1"/>
</dbReference>
<keyword evidence="1" id="KW-0472">Membrane</keyword>
<feature type="transmembrane region" description="Helical" evidence="1">
    <location>
        <begin position="27"/>
        <end position="49"/>
    </location>
</feature>
<evidence type="ECO:0000256" key="1">
    <source>
        <dbReference type="SAM" id="Phobius"/>
    </source>
</evidence>
<comment type="caution">
    <text evidence="3">The sequence shown here is derived from an EMBL/GenBank/DDBJ whole genome shotgun (WGS) entry which is preliminary data.</text>
</comment>
<dbReference type="Proteomes" id="UP001430377">
    <property type="component" value="Unassembled WGS sequence"/>
</dbReference>
<keyword evidence="1" id="KW-0812">Transmembrane</keyword>
<keyword evidence="1" id="KW-1133">Transmembrane helix</keyword>
<dbReference type="InterPro" id="IPR043717">
    <property type="entry name" value="DUF5658"/>
</dbReference>
<dbReference type="EMBL" id="RKLR01000004">
    <property type="protein sequence ID" value="MBX0323936.1"/>
    <property type="molecule type" value="Genomic_DNA"/>
</dbReference>
<gene>
    <name evidence="3" type="ORF">EGH21_12935</name>
</gene>
<dbReference type="AlphaFoldDB" id="A0AAW4PRP8"/>
<feature type="domain" description="DUF5658" evidence="2">
    <location>
        <begin position="32"/>
        <end position="117"/>
    </location>
</feature>
<reference evidence="3 4" key="1">
    <citation type="submission" date="2021-06" db="EMBL/GenBank/DDBJ databases">
        <title>Halomicroarcula sp. a new haloarchaeum isolated from saline soil.</title>
        <authorList>
            <person name="Duran-Viseras A."/>
            <person name="Sanchez-Porro C."/>
            <person name="Ventosa A."/>
        </authorList>
    </citation>
    <scope>NUCLEOTIDE SEQUENCE [LARGE SCALE GENOMIC DNA]</scope>
    <source>
        <strain evidence="3 4">F13</strain>
    </source>
</reference>
<accession>A0AAW4PRP8</accession>
<proteinExistence type="predicted"/>
<sequence length="118" mass="12553">MPVVSTDEDDDALFTLRRERRMTRVHAVLWALVLASTVADVLLTLSGLAAGYREGNVVVAALVSEFGVAGLWLVKFAAMLWLVGGWALLSDRDAAVFLALFAAVTVGVAGYNAVLLFG</sequence>
<protein>
    <submittedName>
        <fullName evidence="3">DUF5658 family protein</fullName>
    </submittedName>
</protein>
<evidence type="ECO:0000259" key="2">
    <source>
        <dbReference type="Pfam" id="PF18902"/>
    </source>
</evidence>